<dbReference type="Proteomes" id="UP001324427">
    <property type="component" value="Unassembled WGS sequence"/>
</dbReference>
<keyword evidence="6" id="KW-0238">DNA-binding</keyword>
<dbReference type="Gene3D" id="2.30.29.120">
    <property type="match status" value="1"/>
</dbReference>
<evidence type="ECO:0000256" key="5">
    <source>
        <dbReference type="ARBA" id="ARBA00023015"/>
    </source>
</evidence>
<keyword evidence="14" id="KW-1185">Reference proteome</keyword>
<dbReference type="GO" id="GO:0005634">
    <property type="term" value="C:nucleus"/>
    <property type="evidence" value="ECO:0007669"/>
    <property type="project" value="UniProtKB-SubCell"/>
</dbReference>
<evidence type="ECO:0000256" key="11">
    <source>
        <dbReference type="SAM" id="MobiDB-lite"/>
    </source>
</evidence>
<feature type="domain" description="Histone chaperone RTT106/FACT complex subunit SPT16-like middle" evidence="12">
    <location>
        <begin position="229"/>
        <end position="323"/>
    </location>
</feature>
<evidence type="ECO:0000256" key="4">
    <source>
        <dbReference type="ARBA" id="ARBA00022454"/>
    </source>
</evidence>
<dbReference type="GO" id="GO:0003677">
    <property type="term" value="F:DNA binding"/>
    <property type="evidence" value="ECO:0007669"/>
    <property type="project" value="UniProtKB-KW"/>
</dbReference>
<evidence type="ECO:0000313" key="14">
    <source>
        <dbReference type="Proteomes" id="UP001324427"/>
    </source>
</evidence>
<dbReference type="PANTHER" id="PTHR45849">
    <property type="entry name" value="FACT COMPLEX SUBUNIT SSRP1"/>
    <property type="match status" value="1"/>
</dbReference>
<gene>
    <name evidence="13" type="ORF">LTR36_005219</name>
</gene>
<protein>
    <recommendedName>
        <fullName evidence="12">Histone chaperone RTT106/FACT complex subunit SPT16-like middle domain-containing protein</fullName>
    </recommendedName>
</protein>
<keyword evidence="5" id="KW-0805">Transcription regulation</keyword>
<comment type="function">
    <text evidence="9">Histones H3 and H4 chaperone involved in the nucleosome formation and heterochromatin silencing. Required for the deposition of H3K56ac-carrying H3-H4 complex onto newly-replicated DNA. Plays a role in the transcriptional regulation of the cell-cycle dependent histone genes by creating a repressive structure at the core histone gene promoter.</text>
</comment>
<evidence type="ECO:0000256" key="8">
    <source>
        <dbReference type="ARBA" id="ARBA00023242"/>
    </source>
</evidence>
<dbReference type="Pfam" id="PF18469">
    <property type="entry name" value="PH_18"/>
    <property type="match status" value="1"/>
</dbReference>
<evidence type="ECO:0000259" key="12">
    <source>
        <dbReference type="SMART" id="SM01287"/>
    </source>
</evidence>
<dbReference type="AlphaFoldDB" id="A0AAV9JXW4"/>
<dbReference type="InterPro" id="IPR013719">
    <property type="entry name" value="RTT106/SPT16-like_middle_dom"/>
</dbReference>
<name>A0AAV9JXW4_9PEZI</name>
<accession>A0AAV9JXW4</accession>
<evidence type="ECO:0000256" key="2">
    <source>
        <dbReference type="ARBA" id="ARBA00004286"/>
    </source>
</evidence>
<evidence type="ECO:0000256" key="7">
    <source>
        <dbReference type="ARBA" id="ARBA00023163"/>
    </source>
</evidence>
<keyword evidence="8" id="KW-0539">Nucleus</keyword>
<evidence type="ECO:0000256" key="3">
    <source>
        <dbReference type="ARBA" id="ARBA00006159"/>
    </source>
</evidence>
<keyword evidence="7" id="KW-0804">Transcription</keyword>
<dbReference type="Pfam" id="PF08512">
    <property type="entry name" value="Rttp106-like_middle"/>
    <property type="match status" value="1"/>
</dbReference>
<dbReference type="PANTHER" id="PTHR45849:SF3">
    <property type="entry name" value="HISTONE CHAPERONE RTT106"/>
    <property type="match status" value="1"/>
</dbReference>
<dbReference type="GO" id="GO:0031491">
    <property type="term" value="F:nucleosome binding"/>
    <property type="evidence" value="ECO:0007669"/>
    <property type="project" value="TreeGrafter"/>
</dbReference>
<dbReference type="Gene3D" id="2.30.29.30">
    <property type="entry name" value="Pleckstrin-homology domain (PH domain)/Phosphotyrosine-binding domain (PTB)"/>
    <property type="match status" value="1"/>
</dbReference>
<dbReference type="GO" id="GO:0042393">
    <property type="term" value="F:histone binding"/>
    <property type="evidence" value="ECO:0007669"/>
    <property type="project" value="TreeGrafter"/>
</dbReference>
<dbReference type="EMBL" id="JAVFHQ010000003">
    <property type="protein sequence ID" value="KAK4549918.1"/>
    <property type="molecule type" value="Genomic_DNA"/>
</dbReference>
<comment type="caution">
    <text evidence="13">The sequence shown here is derived from an EMBL/GenBank/DDBJ whole genome shotgun (WGS) entry which is preliminary data.</text>
</comment>
<comment type="subcellular location">
    <subcellularLocation>
        <location evidence="2">Chromosome</location>
    </subcellularLocation>
    <subcellularLocation>
        <location evidence="1">Nucleus</location>
    </subcellularLocation>
</comment>
<feature type="compositionally biased region" description="Acidic residues" evidence="11">
    <location>
        <begin position="365"/>
        <end position="419"/>
    </location>
</feature>
<evidence type="ECO:0000256" key="10">
    <source>
        <dbReference type="ARBA" id="ARBA00038654"/>
    </source>
</evidence>
<dbReference type="InterPro" id="IPR040770">
    <property type="entry name" value="Rtt106_PH"/>
</dbReference>
<proteinExistence type="inferred from homology"/>
<dbReference type="InterPro" id="IPR011993">
    <property type="entry name" value="PH-like_dom_sf"/>
</dbReference>
<dbReference type="InterPro" id="IPR050454">
    <property type="entry name" value="RTT106/SSRP1_HistChap/FACT"/>
</dbReference>
<dbReference type="GO" id="GO:0005694">
    <property type="term" value="C:chromosome"/>
    <property type="evidence" value="ECO:0007669"/>
    <property type="project" value="UniProtKB-SubCell"/>
</dbReference>
<feature type="region of interest" description="Disordered" evidence="11">
    <location>
        <begin position="336"/>
        <end position="419"/>
    </location>
</feature>
<sequence length="419" mass="46632">MPKQMQAIEAAFPQPLYARIISAIQQHPDPHELADLFHELARVVPAPTPKGADASHHSKKRKLDDDGEVAGEHVSFEIKDVSFQIPARKKLKLQFVVQEQDSRKAELRLQNQQTGAIEHTLPGDQIDQAFCLPVPEKQQRQWNFVLFPKPGATNPEGIPYEQVVFTMSEMPPVGASSLSHQILESDTFVTVTERELNRILSLHGKRVVIPDAVEFASSIPQSHRKGEKAYHVKAHRGSKEGYLFFLDNGIVFGYKKPLAFFPFSSIDSVSYTSVLQRTFNLVIAARDSEDADAKEVEFSMLDQADFAGIDDYIKRHSLNDASMAADRRAKAYNVNKDKKAAEANGDAGAGDAEDGTELQKAEQQLQDEEDEEEEDYEASGGESDGEGEYSDDDAEDEYGDAGDEEGAEEVEHEEDVHDE</sequence>
<dbReference type="SUPFAM" id="SSF50729">
    <property type="entry name" value="PH domain-like"/>
    <property type="match status" value="1"/>
</dbReference>
<feature type="region of interest" description="Disordered" evidence="11">
    <location>
        <begin position="47"/>
        <end position="66"/>
    </location>
</feature>
<keyword evidence="4" id="KW-0158">Chromosome</keyword>
<dbReference type="SMART" id="SM01287">
    <property type="entry name" value="Rtt106"/>
    <property type="match status" value="1"/>
</dbReference>
<reference evidence="13 14" key="1">
    <citation type="submission" date="2021-11" db="EMBL/GenBank/DDBJ databases">
        <title>Black yeast isolated from Biological Soil Crust.</title>
        <authorList>
            <person name="Kurbessoian T."/>
        </authorList>
    </citation>
    <scope>NUCLEOTIDE SEQUENCE [LARGE SCALE GENOMIC DNA]</scope>
    <source>
        <strain evidence="13 14">CCFEE 5522</strain>
    </source>
</reference>
<comment type="subunit">
    <text evidence="10">Interacts with histones H3 and H4.</text>
</comment>
<evidence type="ECO:0000313" key="13">
    <source>
        <dbReference type="EMBL" id="KAK4549918.1"/>
    </source>
</evidence>
<evidence type="ECO:0000256" key="6">
    <source>
        <dbReference type="ARBA" id="ARBA00023125"/>
    </source>
</evidence>
<evidence type="ECO:0000256" key="9">
    <source>
        <dbReference type="ARBA" id="ARBA00037550"/>
    </source>
</evidence>
<organism evidence="13 14">
    <name type="scientific">Oleoguttula mirabilis</name>
    <dbReference type="NCBI Taxonomy" id="1507867"/>
    <lineage>
        <taxon>Eukaryota</taxon>
        <taxon>Fungi</taxon>
        <taxon>Dikarya</taxon>
        <taxon>Ascomycota</taxon>
        <taxon>Pezizomycotina</taxon>
        <taxon>Dothideomycetes</taxon>
        <taxon>Dothideomycetidae</taxon>
        <taxon>Mycosphaerellales</taxon>
        <taxon>Teratosphaeriaceae</taxon>
        <taxon>Oleoguttula</taxon>
    </lineage>
</organism>
<evidence type="ECO:0000256" key="1">
    <source>
        <dbReference type="ARBA" id="ARBA00004123"/>
    </source>
</evidence>
<comment type="similarity">
    <text evidence="3">Belongs to the RTT106 family.</text>
</comment>